<dbReference type="CDD" id="cd03784">
    <property type="entry name" value="GT1_Gtf-like"/>
    <property type="match status" value="1"/>
</dbReference>
<evidence type="ECO:0000313" key="5">
    <source>
        <dbReference type="Proteomes" id="UP000652761"/>
    </source>
</evidence>
<gene>
    <name evidence="4" type="ORF">Taro_054784</name>
</gene>
<dbReference type="InterPro" id="IPR035595">
    <property type="entry name" value="UDP_glycos_trans_CS"/>
</dbReference>
<keyword evidence="2 3" id="KW-0808">Transferase</keyword>
<dbReference type="InterPro" id="IPR002213">
    <property type="entry name" value="UDP_glucos_trans"/>
</dbReference>
<dbReference type="Gene3D" id="3.40.50.2000">
    <property type="entry name" value="Glycogen Phosphorylase B"/>
    <property type="match status" value="2"/>
</dbReference>
<accession>A0A843XPT6</accession>
<name>A0A843XPT6_COLES</name>
<evidence type="ECO:0000256" key="1">
    <source>
        <dbReference type="ARBA" id="ARBA00009995"/>
    </source>
</evidence>
<comment type="similarity">
    <text evidence="1 3">Belongs to the UDP-glycosyltransferase family.</text>
</comment>
<organism evidence="4 5">
    <name type="scientific">Colocasia esculenta</name>
    <name type="common">Wild taro</name>
    <name type="synonym">Arum esculentum</name>
    <dbReference type="NCBI Taxonomy" id="4460"/>
    <lineage>
        <taxon>Eukaryota</taxon>
        <taxon>Viridiplantae</taxon>
        <taxon>Streptophyta</taxon>
        <taxon>Embryophyta</taxon>
        <taxon>Tracheophyta</taxon>
        <taxon>Spermatophyta</taxon>
        <taxon>Magnoliopsida</taxon>
        <taxon>Liliopsida</taxon>
        <taxon>Araceae</taxon>
        <taxon>Aroideae</taxon>
        <taxon>Colocasieae</taxon>
        <taxon>Colocasia</taxon>
    </lineage>
</organism>
<dbReference type="OrthoDB" id="5835829at2759"/>
<evidence type="ECO:0000313" key="4">
    <source>
        <dbReference type="EMBL" id="MQM21739.1"/>
    </source>
</evidence>
<protein>
    <recommendedName>
        <fullName evidence="6">UDP-glycosyltransferases domain-containing protein</fullName>
    </recommendedName>
</protein>
<dbReference type="EMBL" id="NMUH01011516">
    <property type="protein sequence ID" value="MQM21739.1"/>
    <property type="molecule type" value="Genomic_DNA"/>
</dbReference>
<dbReference type="PROSITE" id="PS00375">
    <property type="entry name" value="UDPGT"/>
    <property type="match status" value="1"/>
</dbReference>
<sequence length="240" mass="25736">MASVLPVKTVGPTIPAAYLGFPEKEDKSYGFDLRTPQTGSCAKWLDAQEETASVVYVSFGSMADLGKEQMEELAWGLAASGKKFLWVVRASEEGKLPGGFAAEAAGKGLVVQWCPQLEVLAHPAVGCFVTHCGWNSTLEALSLGVPMVAVPQWTDQPTNAKYVEDVWGTGVRAGVDGDGVVRRDELRSRIREVMEGKTGAEIRKNAQKWRKLAAEAVGDGGTTDTNVREFVRAFAGQTSG</sequence>
<keyword evidence="5" id="KW-1185">Reference proteome</keyword>
<comment type="caution">
    <text evidence="4">The sequence shown here is derived from an EMBL/GenBank/DDBJ whole genome shotgun (WGS) entry which is preliminary data.</text>
</comment>
<dbReference type="GO" id="GO:0080043">
    <property type="term" value="F:quercetin 3-O-glucosyltransferase activity"/>
    <property type="evidence" value="ECO:0007669"/>
    <property type="project" value="TreeGrafter"/>
</dbReference>
<dbReference type="AlphaFoldDB" id="A0A843XPT6"/>
<proteinExistence type="inferred from homology"/>
<evidence type="ECO:0008006" key="6">
    <source>
        <dbReference type="Google" id="ProtNLM"/>
    </source>
</evidence>
<dbReference type="Proteomes" id="UP000652761">
    <property type="component" value="Unassembled WGS sequence"/>
</dbReference>
<evidence type="ECO:0000256" key="3">
    <source>
        <dbReference type="RuleBase" id="RU003718"/>
    </source>
</evidence>
<reference evidence="4" key="1">
    <citation type="submission" date="2017-07" db="EMBL/GenBank/DDBJ databases">
        <title>Taro Niue Genome Assembly and Annotation.</title>
        <authorList>
            <person name="Atibalentja N."/>
            <person name="Keating K."/>
            <person name="Fields C.J."/>
        </authorList>
    </citation>
    <scope>NUCLEOTIDE SEQUENCE</scope>
    <source>
        <strain evidence="4">Niue_2</strain>
        <tissue evidence="4">Leaf</tissue>
    </source>
</reference>
<dbReference type="GO" id="GO:0080044">
    <property type="term" value="F:quercetin 7-O-glucosyltransferase activity"/>
    <property type="evidence" value="ECO:0007669"/>
    <property type="project" value="TreeGrafter"/>
</dbReference>
<dbReference type="PANTHER" id="PTHR11926:SF1553">
    <property type="entry name" value="GLYCOSYLTRANSFERASE"/>
    <property type="match status" value="1"/>
</dbReference>
<dbReference type="Pfam" id="PF00201">
    <property type="entry name" value="UDPGT"/>
    <property type="match status" value="1"/>
</dbReference>
<dbReference type="FunFam" id="3.40.50.2000:FF:000019">
    <property type="entry name" value="Glycosyltransferase"/>
    <property type="match status" value="1"/>
</dbReference>
<keyword evidence="3" id="KW-0328">Glycosyltransferase</keyword>
<evidence type="ECO:0000256" key="2">
    <source>
        <dbReference type="ARBA" id="ARBA00022679"/>
    </source>
</evidence>
<dbReference type="SUPFAM" id="SSF53756">
    <property type="entry name" value="UDP-Glycosyltransferase/glycogen phosphorylase"/>
    <property type="match status" value="1"/>
</dbReference>
<dbReference type="PANTHER" id="PTHR11926">
    <property type="entry name" value="GLUCOSYL/GLUCURONOSYL TRANSFERASES"/>
    <property type="match status" value="1"/>
</dbReference>